<proteinExistence type="predicted"/>
<dbReference type="InterPro" id="IPR013212">
    <property type="entry name" value="Mad3/Bub1_I"/>
</dbReference>
<dbReference type="PANTHER" id="PTHR14030">
    <property type="entry name" value="MITOTIC CHECKPOINT SERINE/THREONINE-PROTEIN KINASE BUB1"/>
    <property type="match status" value="1"/>
</dbReference>
<evidence type="ECO:0000313" key="3">
    <source>
        <dbReference type="EnsemblPlants" id="Kaladp0010s0167.1.v1.1"/>
    </source>
</evidence>
<name>A0A7N0REV8_KALFE</name>
<dbReference type="SMART" id="SM00777">
    <property type="entry name" value="Mad3_BUB1_I"/>
    <property type="match status" value="1"/>
</dbReference>
<dbReference type="Gramene" id="Kaladp0010s0167.1.v1.1">
    <property type="protein sequence ID" value="Kaladp0010s0167.1.v1.1"/>
    <property type="gene ID" value="Kaladp0010s0167.v1.1"/>
</dbReference>
<evidence type="ECO:0000313" key="4">
    <source>
        <dbReference type="Proteomes" id="UP000594263"/>
    </source>
</evidence>
<dbReference type="EnsemblPlants" id="Kaladp0010s0167.1.v1.1">
    <property type="protein sequence ID" value="Kaladp0010s0167.1.v1.1"/>
    <property type="gene ID" value="Kaladp0010s0167.v1.1"/>
</dbReference>
<dbReference type="Proteomes" id="UP000594263">
    <property type="component" value="Unplaced"/>
</dbReference>
<keyword evidence="4" id="KW-1185">Reference proteome</keyword>
<organism evidence="3 4">
    <name type="scientific">Kalanchoe fedtschenkoi</name>
    <name type="common">Lavender scallops</name>
    <name type="synonym">South American air plant</name>
    <dbReference type="NCBI Taxonomy" id="63787"/>
    <lineage>
        <taxon>Eukaryota</taxon>
        <taxon>Viridiplantae</taxon>
        <taxon>Streptophyta</taxon>
        <taxon>Embryophyta</taxon>
        <taxon>Tracheophyta</taxon>
        <taxon>Spermatophyta</taxon>
        <taxon>Magnoliopsida</taxon>
        <taxon>eudicotyledons</taxon>
        <taxon>Gunneridae</taxon>
        <taxon>Pentapetalae</taxon>
        <taxon>Saxifragales</taxon>
        <taxon>Crassulaceae</taxon>
        <taxon>Kalanchoe</taxon>
    </lineage>
</organism>
<feature type="region of interest" description="Disordered" evidence="1">
    <location>
        <begin position="354"/>
        <end position="375"/>
    </location>
</feature>
<reference evidence="3" key="1">
    <citation type="submission" date="2021-01" db="UniProtKB">
        <authorList>
            <consortium name="EnsemblPlants"/>
        </authorList>
    </citation>
    <scope>IDENTIFICATION</scope>
</reference>
<dbReference type="GO" id="GO:0051754">
    <property type="term" value="P:meiotic sister chromatid cohesion, centromeric"/>
    <property type="evidence" value="ECO:0007669"/>
    <property type="project" value="TreeGrafter"/>
</dbReference>
<accession>A0A7N0REV8</accession>
<dbReference type="Pfam" id="PF08311">
    <property type="entry name" value="Mad3_BUB1_I"/>
    <property type="match status" value="1"/>
</dbReference>
<dbReference type="InterPro" id="IPR015661">
    <property type="entry name" value="Bub1/Mad3"/>
</dbReference>
<dbReference type="OMA" id="AQTFETD"/>
<evidence type="ECO:0000256" key="1">
    <source>
        <dbReference type="SAM" id="MobiDB-lite"/>
    </source>
</evidence>
<dbReference type="GO" id="GO:0004672">
    <property type="term" value="F:protein kinase activity"/>
    <property type="evidence" value="ECO:0007669"/>
    <property type="project" value="TreeGrafter"/>
</dbReference>
<dbReference type="GO" id="GO:0007094">
    <property type="term" value="P:mitotic spindle assembly checkpoint signaling"/>
    <property type="evidence" value="ECO:0007669"/>
    <property type="project" value="InterPro"/>
</dbReference>
<dbReference type="PROSITE" id="PS51489">
    <property type="entry name" value="BUB1_N"/>
    <property type="match status" value="1"/>
</dbReference>
<sequence>MADARYNDLFASLISEIKSYTGKDPLMPWLRGIRRMRECLPPQVLKAKLPRFLQKCAEAFQADRRYRNDTRYLRVWLQLMDYAGNPKGILRTMEMNHIGLKRALFYQAYALYYEKMKKYDEAEKMYKTGVQNLAEPLDELQKSYQQFIHRMERHNKKKIQRQQWWDVKRKPLSETTNIIQTGDSEDNNENIRKVKCQPKQVEERSHSLEQMNSKHSESAIGKFGPESNSKGRLCTNKVRMGSNITCGEDTVIVRFVDKAIVGKSEAEDACHHGLVEPTINMKEAMDSINNMFREPLDPFINNRKSQKSHPKVEASVNAGFQVYEDNCADNIGELTNHAGNDPEPFEIYIDDEGSSEVKEKNHRKSEQCENQNVVESPVVSDSSEILFPVSMKPPSECSADGKAGSTSKRKFKEDTVVFKFVGSTTVDEPEVVENVCHHGLVEPTVNMKEAMNDINNMFGKPMDFVRSRRTKKQVNAVSKKDNISDVFSILPDDDPMAKTKEDSSVFSILPDEEEKPINQIHCGGFSILPDDNLKSMVRNRPPNPSQSTRDSELFEPTVFTKEAIDEINKMFGMPLDF</sequence>
<dbReference type="Gene3D" id="1.25.40.430">
    <property type="match status" value="1"/>
</dbReference>
<dbReference type="FunFam" id="1.25.40.430:FF:000005">
    <property type="entry name" value="Mad3/BUB1 homology region 1"/>
    <property type="match status" value="1"/>
</dbReference>
<feature type="compositionally biased region" description="Basic and acidic residues" evidence="1">
    <location>
        <begin position="355"/>
        <end position="367"/>
    </location>
</feature>
<dbReference type="PANTHER" id="PTHR14030:SF2">
    <property type="entry name" value="OS11G0128700 PROTEIN"/>
    <property type="match status" value="1"/>
</dbReference>
<feature type="domain" description="BUB1 N-terminal" evidence="2">
    <location>
        <begin position="13"/>
        <end position="174"/>
    </location>
</feature>
<evidence type="ECO:0000259" key="2">
    <source>
        <dbReference type="PROSITE" id="PS51489"/>
    </source>
</evidence>
<dbReference type="AlphaFoldDB" id="A0A7N0REV8"/>
<protein>
    <recommendedName>
        <fullName evidence="2">BUB1 N-terminal domain-containing protein</fullName>
    </recommendedName>
</protein>